<dbReference type="CDD" id="cd19165">
    <property type="entry name" value="HemeO"/>
    <property type="match status" value="1"/>
</dbReference>
<dbReference type="STRING" id="1283841.A0A084QDX5"/>
<sequence>MASSVLENPHDDRPLAHAIAAATRAVHAELNKLIIARLPLALPPRAIDPTFYVSGLLHVANVYITFESLWRDILANPPAQGSDDDDTDSAQLGASESSPPVTGDVNSSASDGNQTQPRRPPQASERIHTLLQHLYLPDIMRSCSLKEDIRQLTGWSHEVVDEQLRTIAETGRLGEFVSHIDRAVRHKPHILVAYSYIMFMALFAGGRLIRAFLESVGDEFWNTLPSPVKPTLQECQKDTAGGERIAREYDVTCDLGGGLDAQSKHATYFQFFHFPTEMDGEDLKFEFKSRLSDLEKSLTSREKRDITQEAVCIFDNMRLLVRQLDMVCTGLDQEDIDEDVKLDSLGNLLRSTRGRYRDSVAVTKARAARGSSRISSSEDGSDSRFATPTSTSDRLPDVESAPAEKMDRSTPQHPFVQAHTPFPGLANAHLCPAMSKSMRFEKALPHPARQYSDENGDIGAGKGGLTMFPKRICGLHVTNVVVAAAFGVVIVCSLLSGKVTALA</sequence>
<evidence type="ECO:0000256" key="5">
    <source>
        <dbReference type="SAM" id="Phobius"/>
    </source>
</evidence>
<evidence type="ECO:0000256" key="1">
    <source>
        <dbReference type="ARBA" id="ARBA00022617"/>
    </source>
</evidence>
<dbReference type="OrthoDB" id="652091at2759"/>
<keyword evidence="1" id="KW-0349">Heme</keyword>
<gene>
    <name evidence="6" type="ORF">S40285_01661</name>
</gene>
<organism evidence="6 7">
    <name type="scientific">Stachybotrys chlorohalonatus (strain IBT 40285)</name>
    <dbReference type="NCBI Taxonomy" id="1283841"/>
    <lineage>
        <taxon>Eukaryota</taxon>
        <taxon>Fungi</taxon>
        <taxon>Dikarya</taxon>
        <taxon>Ascomycota</taxon>
        <taxon>Pezizomycotina</taxon>
        <taxon>Sordariomycetes</taxon>
        <taxon>Hypocreomycetidae</taxon>
        <taxon>Hypocreales</taxon>
        <taxon>Stachybotryaceae</taxon>
        <taxon>Stachybotrys</taxon>
    </lineage>
</organism>
<dbReference type="OMA" id="MYMALFA"/>
<keyword evidence="7" id="KW-1185">Reference proteome</keyword>
<evidence type="ECO:0008006" key="8">
    <source>
        <dbReference type="Google" id="ProtNLM"/>
    </source>
</evidence>
<dbReference type="GO" id="GO:0006788">
    <property type="term" value="P:heme oxidation"/>
    <property type="evidence" value="ECO:0007669"/>
    <property type="project" value="InterPro"/>
</dbReference>
<keyword evidence="5" id="KW-0472">Membrane</keyword>
<evidence type="ECO:0000313" key="7">
    <source>
        <dbReference type="Proteomes" id="UP000028524"/>
    </source>
</evidence>
<dbReference type="Gene3D" id="1.20.910.10">
    <property type="entry name" value="Heme oxygenase-like"/>
    <property type="match status" value="1"/>
</dbReference>
<feature type="compositionally biased region" description="Polar residues" evidence="4">
    <location>
        <begin position="89"/>
        <end position="117"/>
    </location>
</feature>
<evidence type="ECO:0000256" key="3">
    <source>
        <dbReference type="ARBA" id="ARBA00023004"/>
    </source>
</evidence>
<keyword evidence="5" id="KW-0812">Transmembrane</keyword>
<feature type="region of interest" description="Disordered" evidence="4">
    <location>
        <begin position="367"/>
        <end position="419"/>
    </location>
</feature>
<keyword evidence="2" id="KW-0479">Metal-binding</keyword>
<dbReference type="AlphaFoldDB" id="A0A084QDX5"/>
<evidence type="ECO:0000256" key="2">
    <source>
        <dbReference type="ARBA" id="ARBA00022723"/>
    </source>
</evidence>
<dbReference type="Pfam" id="PF01126">
    <property type="entry name" value="Heme_oxygenase"/>
    <property type="match status" value="1"/>
</dbReference>
<dbReference type="PANTHER" id="PTHR10720:SF0">
    <property type="entry name" value="HEME OXYGENASE"/>
    <property type="match status" value="1"/>
</dbReference>
<dbReference type="Proteomes" id="UP000028524">
    <property type="component" value="Unassembled WGS sequence"/>
</dbReference>
<dbReference type="InParanoid" id="A0A084QDX5"/>
<dbReference type="PANTHER" id="PTHR10720">
    <property type="entry name" value="HEME OXYGENASE"/>
    <property type="match status" value="1"/>
</dbReference>
<dbReference type="EMBL" id="KL660812">
    <property type="protein sequence ID" value="KFA62160.1"/>
    <property type="molecule type" value="Genomic_DNA"/>
</dbReference>
<feature type="compositionally biased region" description="Basic and acidic residues" evidence="4">
    <location>
        <begin position="394"/>
        <end position="410"/>
    </location>
</feature>
<accession>A0A084QDX5</accession>
<dbReference type="GO" id="GO:0004392">
    <property type="term" value="F:heme oxygenase (decyclizing) activity"/>
    <property type="evidence" value="ECO:0007669"/>
    <property type="project" value="InterPro"/>
</dbReference>
<dbReference type="InterPro" id="IPR016084">
    <property type="entry name" value="Haem_Oase-like_multi-hlx"/>
</dbReference>
<evidence type="ECO:0000256" key="4">
    <source>
        <dbReference type="SAM" id="MobiDB-lite"/>
    </source>
</evidence>
<keyword evidence="5" id="KW-1133">Transmembrane helix</keyword>
<feature type="transmembrane region" description="Helical" evidence="5">
    <location>
        <begin position="472"/>
        <end position="496"/>
    </location>
</feature>
<feature type="compositionally biased region" description="Low complexity" evidence="4">
    <location>
        <begin position="368"/>
        <end position="386"/>
    </location>
</feature>
<dbReference type="SUPFAM" id="SSF48613">
    <property type="entry name" value="Heme oxygenase-like"/>
    <property type="match status" value="1"/>
</dbReference>
<dbReference type="HOGENOM" id="CLU_038284_2_0_1"/>
<dbReference type="InterPro" id="IPR016053">
    <property type="entry name" value="Haem_Oase-like"/>
</dbReference>
<name>A0A084QDX5_STAC4</name>
<keyword evidence="3" id="KW-0408">Iron</keyword>
<dbReference type="InterPro" id="IPR002051">
    <property type="entry name" value="Haem_Oase"/>
</dbReference>
<dbReference type="GO" id="GO:0046872">
    <property type="term" value="F:metal ion binding"/>
    <property type="evidence" value="ECO:0007669"/>
    <property type="project" value="UniProtKB-KW"/>
</dbReference>
<evidence type="ECO:0000313" key="6">
    <source>
        <dbReference type="EMBL" id="KFA62160.1"/>
    </source>
</evidence>
<feature type="region of interest" description="Disordered" evidence="4">
    <location>
        <begin position="77"/>
        <end position="124"/>
    </location>
</feature>
<reference evidence="6 7" key="1">
    <citation type="journal article" date="2014" name="BMC Genomics">
        <title>Comparative genome sequencing reveals chemotype-specific gene clusters in the toxigenic black mold Stachybotrys.</title>
        <authorList>
            <person name="Semeiks J."/>
            <person name="Borek D."/>
            <person name="Otwinowski Z."/>
            <person name="Grishin N.V."/>
        </authorList>
    </citation>
    <scope>NUCLEOTIDE SEQUENCE [LARGE SCALE GENOMIC DNA]</scope>
    <source>
        <strain evidence="6 7">IBT 40285</strain>
    </source>
</reference>
<protein>
    <recommendedName>
        <fullName evidence="8">Heme oxygenase</fullName>
    </recommendedName>
</protein>
<proteinExistence type="predicted"/>